<accession>A0A1G5RX19</accession>
<dbReference type="Proteomes" id="UP000199428">
    <property type="component" value="Unassembled WGS sequence"/>
</dbReference>
<dbReference type="PANTHER" id="PTHR21485:SF6">
    <property type="entry name" value="N-ACYLNEURAMINATE CYTIDYLYLTRANSFERASE-RELATED"/>
    <property type="match status" value="1"/>
</dbReference>
<dbReference type="InterPro" id="IPR050793">
    <property type="entry name" value="CMP-NeuNAc_synthase"/>
</dbReference>
<dbReference type="InterPro" id="IPR003329">
    <property type="entry name" value="Cytidylyl_trans"/>
</dbReference>
<dbReference type="EMBL" id="FMWK01000006">
    <property type="protein sequence ID" value="SCZ78662.1"/>
    <property type="molecule type" value="Genomic_DNA"/>
</dbReference>
<dbReference type="PANTHER" id="PTHR21485">
    <property type="entry name" value="HAD SUPERFAMILY MEMBERS CMAS AND KDSC"/>
    <property type="match status" value="1"/>
</dbReference>
<protein>
    <submittedName>
        <fullName evidence="1">CMP-N-acetylneuraminic acid synthetase</fullName>
    </submittedName>
</protein>
<dbReference type="RefSeq" id="WP_090162311.1">
    <property type="nucleotide sequence ID" value="NZ_FMWK01000006.1"/>
</dbReference>
<organism evidence="1 2">
    <name type="scientific">Pseudobutyrivibrio xylanivorans</name>
    <dbReference type="NCBI Taxonomy" id="185007"/>
    <lineage>
        <taxon>Bacteria</taxon>
        <taxon>Bacillati</taxon>
        <taxon>Bacillota</taxon>
        <taxon>Clostridia</taxon>
        <taxon>Lachnospirales</taxon>
        <taxon>Lachnospiraceae</taxon>
        <taxon>Pseudobutyrivibrio</taxon>
    </lineage>
</organism>
<evidence type="ECO:0000313" key="1">
    <source>
        <dbReference type="EMBL" id="SCZ78662.1"/>
    </source>
</evidence>
<name>A0A1G5RX19_PSEXY</name>
<dbReference type="Gene3D" id="3.90.550.10">
    <property type="entry name" value="Spore Coat Polysaccharide Biosynthesis Protein SpsA, Chain A"/>
    <property type="match status" value="1"/>
</dbReference>
<gene>
    <name evidence="1" type="ORF">SAMN02910350_01384</name>
</gene>
<dbReference type="Pfam" id="PF02348">
    <property type="entry name" value="CTP_transf_3"/>
    <property type="match status" value="1"/>
</dbReference>
<dbReference type="GO" id="GO:0008781">
    <property type="term" value="F:N-acylneuraminate cytidylyltransferase activity"/>
    <property type="evidence" value="ECO:0007669"/>
    <property type="project" value="TreeGrafter"/>
</dbReference>
<dbReference type="SUPFAM" id="SSF53448">
    <property type="entry name" value="Nucleotide-diphospho-sugar transferases"/>
    <property type="match status" value="1"/>
</dbReference>
<reference evidence="1 2" key="1">
    <citation type="submission" date="2016-10" db="EMBL/GenBank/DDBJ databases">
        <authorList>
            <person name="de Groot N.N."/>
        </authorList>
    </citation>
    <scope>NUCLEOTIDE SEQUENCE [LARGE SCALE GENOMIC DNA]</scope>
    <source>
        <strain evidence="1 2">DSM 10317</strain>
    </source>
</reference>
<evidence type="ECO:0000313" key="2">
    <source>
        <dbReference type="Proteomes" id="UP000199428"/>
    </source>
</evidence>
<dbReference type="InterPro" id="IPR029044">
    <property type="entry name" value="Nucleotide-diphossugar_trans"/>
</dbReference>
<sequence length="220" mass="25240">MKTTIFMPIKLNNERTPGKNLKKFDDGTALLQVPLMTALEAKKDGDVDRIVVFCSNPDIQEYLPEGVEFVQRPERLDTQAIRCGDIIEAFLEQEESDIYVMYHATSPFITKKTLTDCINAVKSGKYDSAFAAKKLQNFMWFDGKPLNFALDCAPRTQDMKPYYCELSSPYVFTREVFEKYHGRTGENPFICECSEIEAIDIDYPEDFELANAVYMSLIKK</sequence>
<dbReference type="AlphaFoldDB" id="A0A1G5RX19"/>
<proteinExistence type="predicted"/>